<dbReference type="Proteomes" id="UP000292886">
    <property type="component" value="Chromosome"/>
</dbReference>
<dbReference type="KEGG" id="wei:EQG49_12865"/>
<name>A0A4P6YWR9_9LACO</name>
<dbReference type="SUPFAM" id="SSF160719">
    <property type="entry name" value="gpW/gp25-like"/>
    <property type="match status" value="1"/>
</dbReference>
<evidence type="ECO:0000313" key="1">
    <source>
        <dbReference type="EMBL" id="QBO37288.1"/>
    </source>
</evidence>
<gene>
    <name evidence="1" type="ORF">EQG49_12865</name>
</gene>
<organism evidence="1 2">
    <name type="scientific">Periweissella cryptocerci</name>
    <dbReference type="NCBI Taxonomy" id="2506420"/>
    <lineage>
        <taxon>Bacteria</taxon>
        <taxon>Bacillati</taxon>
        <taxon>Bacillota</taxon>
        <taxon>Bacilli</taxon>
        <taxon>Lactobacillales</taxon>
        <taxon>Lactobacillaceae</taxon>
        <taxon>Periweissella</taxon>
    </lineage>
</organism>
<dbReference type="InterPro" id="IPR020288">
    <property type="entry name" value="Sheath_initiator"/>
</dbReference>
<dbReference type="Pfam" id="PF10934">
    <property type="entry name" value="Sheath_initiator"/>
    <property type="match status" value="1"/>
</dbReference>
<proteinExistence type="predicted"/>
<dbReference type="EMBL" id="CP037940">
    <property type="protein sequence ID" value="QBO37288.1"/>
    <property type="molecule type" value="Genomic_DNA"/>
</dbReference>
<dbReference type="AlphaFoldDB" id="A0A4P6YWR9"/>
<keyword evidence="2" id="KW-1185">Reference proteome</keyword>
<accession>A0A4P6YWR9</accession>
<dbReference type="RefSeq" id="WP_133364365.1">
    <property type="nucleotide sequence ID" value="NZ_CP037940.1"/>
</dbReference>
<evidence type="ECO:0000313" key="2">
    <source>
        <dbReference type="Proteomes" id="UP000292886"/>
    </source>
</evidence>
<protein>
    <submittedName>
        <fullName evidence="1">DUF2634 domain-containing protein</fullName>
    </submittedName>
</protein>
<dbReference type="Gene3D" id="3.10.450.40">
    <property type="match status" value="1"/>
</dbReference>
<dbReference type="OrthoDB" id="2149405at2"/>
<reference evidence="2" key="1">
    <citation type="submission" date="2019-03" db="EMBL/GenBank/DDBJ databases">
        <title>Weissella sp. 26KH-42 Genome sequencing.</title>
        <authorList>
            <person name="Heo J."/>
            <person name="Kim S.-J."/>
            <person name="Kim J.-S."/>
            <person name="Hong S.-B."/>
            <person name="Kwon S.-W."/>
        </authorList>
    </citation>
    <scope>NUCLEOTIDE SEQUENCE [LARGE SCALE GENOMIC DNA]</scope>
    <source>
        <strain evidence="2">26KH-42</strain>
    </source>
</reference>
<sequence length="121" mass="13871">MKDIRIEDGDLVMNSSVDFELVEDNDEVVQAVRNILSIRLGEFVYDNEVGLDYSELNNKNFNLDYLQGDFEDALAKDSRIESIKSIEFDFNPRSRTLFVKLALAGRLNEIDLEMEVGNDTD</sequence>